<protein>
    <recommendedName>
        <fullName evidence="3">GH18 domain-containing protein</fullName>
    </recommendedName>
</protein>
<evidence type="ECO:0000313" key="1">
    <source>
        <dbReference type="EMBL" id="WWY22888.1"/>
    </source>
</evidence>
<dbReference type="InterPro" id="IPR013785">
    <property type="entry name" value="Aldolase_TIM"/>
</dbReference>
<keyword evidence="2" id="KW-1185">Reference proteome</keyword>
<name>A0ABZ2JKC7_9PSED</name>
<dbReference type="RefSeq" id="WP_338725089.1">
    <property type="nucleotide sequence ID" value="NZ_CP146690.1"/>
</dbReference>
<accession>A0ABZ2JKC7</accession>
<organism evidence="1 2">
    <name type="scientific">Pseudomonas juntendi</name>
    <dbReference type="NCBI Taxonomy" id="2666183"/>
    <lineage>
        <taxon>Bacteria</taxon>
        <taxon>Pseudomonadati</taxon>
        <taxon>Pseudomonadota</taxon>
        <taxon>Gammaproteobacteria</taxon>
        <taxon>Pseudomonadales</taxon>
        <taxon>Pseudomonadaceae</taxon>
        <taxon>Pseudomonas</taxon>
    </lineage>
</organism>
<evidence type="ECO:0008006" key="3">
    <source>
        <dbReference type="Google" id="ProtNLM"/>
    </source>
</evidence>
<dbReference type="EMBL" id="CP146691">
    <property type="protein sequence ID" value="WWY22888.1"/>
    <property type="molecule type" value="Genomic_DNA"/>
</dbReference>
<sequence length="285" mass="31780">MAVSKVWVGLAMAACGIHPVVAAAFDVYGFIPYKTRLVDGAAVKAEPDQAWLAELGVRPIEVVYDNKILSFPRTKDRKNNATISQAKVRAVAADYQKKQSHMISLDLESWDRFDERTPSRILEAIGLYRRSHPEAIIGLYATVPQNTFGWSASKVKKYEEINARYNEVAASVDYFSPSLYNYSGSDFGVWLESARYNISAARKYSTSKKIIPYITPEVGEGRATRWLSYDEMSQRLQALESLGADGCIVWGSSRSRDSSGAAPVLDPESGWLRAVSDFAQRRKES</sequence>
<gene>
    <name evidence="1" type="ORF">V9385_09900</name>
</gene>
<dbReference type="Gene3D" id="3.20.20.70">
    <property type="entry name" value="Aldolase class I"/>
    <property type="match status" value="1"/>
</dbReference>
<dbReference type="Proteomes" id="UP001375228">
    <property type="component" value="Chromosome"/>
</dbReference>
<proteinExistence type="predicted"/>
<reference evidence="1 2" key="1">
    <citation type="submission" date="2024-03" db="EMBL/GenBank/DDBJ databases">
        <title>Pseudomonas juntendi.</title>
        <authorList>
            <person name="Liu Y."/>
        </authorList>
    </citation>
    <scope>NUCLEOTIDE SEQUENCE [LARGE SCALE GENOMIC DNA]</scope>
    <source>
        <strain evidence="1 2">L4046hy</strain>
    </source>
</reference>
<evidence type="ECO:0000313" key="2">
    <source>
        <dbReference type="Proteomes" id="UP001375228"/>
    </source>
</evidence>